<evidence type="ECO:0000256" key="2">
    <source>
        <dbReference type="ARBA" id="ARBA00010977"/>
    </source>
</evidence>
<evidence type="ECO:0000313" key="13">
    <source>
        <dbReference type="EMBL" id="OWF47585.1"/>
    </source>
</evidence>
<keyword evidence="7" id="KW-0539">Nucleus</keyword>
<dbReference type="InterPro" id="IPR045667">
    <property type="entry name" value="ORC3_N"/>
</dbReference>
<organism evidence="13 14">
    <name type="scientific">Mizuhopecten yessoensis</name>
    <name type="common">Japanese scallop</name>
    <name type="synonym">Patinopecten yessoensis</name>
    <dbReference type="NCBI Taxonomy" id="6573"/>
    <lineage>
        <taxon>Eukaryota</taxon>
        <taxon>Metazoa</taxon>
        <taxon>Spiralia</taxon>
        <taxon>Lophotrochozoa</taxon>
        <taxon>Mollusca</taxon>
        <taxon>Bivalvia</taxon>
        <taxon>Autobranchia</taxon>
        <taxon>Pteriomorphia</taxon>
        <taxon>Pectinida</taxon>
        <taxon>Pectinoidea</taxon>
        <taxon>Pectinidae</taxon>
        <taxon>Mizuhopecten</taxon>
    </lineage>
</organism>
<protein>
    <recommendedName>
        <fullName evidence="3">Origin recognition complex subunit 3</fullName>
    </recommendedName>
</protein>
<dbReference type="EMBL" id="NEDP02003858">
    <property type="protein sequence ID" value="OWF47585.1"/>
    <property type="molecule type" value="Genomic_DNA"/>
</dbReference>
<comment type="caution">
    <text evidence="13">The sequence shown here is derived from an EMBL/GenBank/DDBJ whole genome shotgun (WGS) entry which is preliminary data.</text>
</comment>
<feature type="domain" description="Origin recognition complex subunit 3 winged helix C-terminal" evidence="11">
    <location>
        <begin position="590"/>
        <end position="700"/>
    </location>
</feature>
<dbReference type="GO" id="GO:0006270">
    <property type="term" value="P:DNA replication initiation"/>
    <property type="evidence" value="ECO:0007669"/>
    <property type="project" value="TreeGrafter"/>
</dbReference>
<keyword evidence="14" id="KW-1185">Reference proteome</keyword>
<keyword evidence="5" id="KW-0235">DNA replication</keyword>
<comment type="subcellular location">
    <subcellularLocation>
        <location evidence="1">Nucleus</location>
    </subcellularLocation>
</comment>
<dbReference type="Pfam" id="PF07034">
    <property type="entry name" value="ORC3_N"/>
    <property type="match status" value="1"/>
</dbReference>
<name>A0A210QFR9_MIZYE</name>
<feature type="domain" description="Origin recognition complex subunit 3 N-terminal" evidence="10">
    <location>
        <begin position="4"/>
        <end position="340"/>
    </location>
</feature>
<evidence type="ECO:0000256" key="8">
    <source>
        <dbReference type="ARBA" id="ARBA00026084"/>
    </source>
</evidence>
<dbReference type="Pfam" id="PF19675">
    <property type="entry name" value="ORC3_ins"/>
    <property type="match status" value="1"/>
</dbReference>
<evidence type="ECO:0000259" key="10">
    <source>
        <dbReference type="Pfam" id="PF07034"/>
    </source>
</evidence>
<keyword evidence="6" id="KW-0238">DNA-binding</keyword>
<gene>
    <name evidence="13" type="ORF">KP79_PYT06788</name>
</gene>
<feature type="domain" description="Origin recognition complex subunit 3 insertion" evidence="12">
    <location>
        <begin position="353"/>
        <end position="578"/>
    </location>
</feature>
<evidence type="ECO:0000313" key="14">
    <source>
        <dbReference type="Proteomes" id="UP000242188"/>
    </source>
</evidence>
<evidence type="ECO:0000256" key="5">
    <source>
        <dbReference type="ARBA" id="ARBA00022705"/>
    </source>
</evidence>
<dbReference type="OrthoDB" id="10265211at2759"/>
<reference evidence="13 14" key="1">
    <citation type="journal article" date="2017" name="Nat. Ecol. Evol.">
        <title>Scallop genome provides insights into evolution of bilaterian karyotype and development.</title>
        <authorList>
            <person name="Wang S."/>
            <person name="Zhang J."/>
            <person name="Jiao W."/>
            <person name="Li J."/>
            <person name="Xun X."/>
            <person name="Sun Y."/>
            <person name="Guo X."/>
            <person name="Huan P."/>
            <person name="Dong B."/>
            <person name="Zhang L."/>
            <person name="Hu X."/>
            <person name="Sun X."/>
            <person name="Wang J."/>
            <person name="Zhao C."/>
            <person name="Wang Y."/>
            <person name="Wang D."/>
            <person name="Huang X."/>
            <person name="Wang R."/>
            <person name="Lv J."/>
            <person name="Li Y."/>
            <person name="Zhang Z."/>
            <person name="Liu B."/>
            <person name="Lu W."/>
            <person name="Hui Y."/>
            <person name="Liang J."/>
            <person name="Zhou Z."/>
            <person name="Hou R."/>
            <person name="Li X."/>
            <person name="Liu Y."/>
            <person name="Li H."/>
            <person name="Ning X."/>
            <person name="Lin Y."/>
            <person name="Zhao L."/>
            <person name="Xing Q."/>
            <person name="Dou J."/>
            <person name="Li Y."/>
            <person name="Mao J."/>
            <person name="Guo H."/>
            <person name="Dou H."/>
            <person name="Li T."/>
            <person name="Mu C."/>
            <person name="Jiang W."/>
            <person name="Fu Q."/>
            <person name="Fu X."/>
            <person name="Miao Y."/>
            <person name="Liu J."/>
            <person name="Yu Q."/>
            <person name="Li R."/>
            <person name="Liao H."/>
            <person name="Li X."/>
            <person name="Kong Y."/>
            <person name="Jiang Z."/>
            <person name="Chourrout D."/>
            <person name="Li R."/>
            <person name="Bao Z."/>
        </authorList>
    </citation>
    <scope>NUCLEOTIDE SEQUENCE [LARGE SCALE GENOMIC DNA]</scope>
    <source>
        <strain evidence="13 14">PY_sf001</strain>
    </source>
</reference>
<evidence type="ECO:0000256" key="3">
    <source>
        <dbReference type="ARBA" id="ARBA00019085"/>
    </source>
</evidence>
<evidence type="ECO:0000259" key="11">
    <source>
        <dbReference type="Pfam" id="PF18137"/>
    </source>
</evidence>
<dbReference type="STRING" id="6573.A0A210QFR9"/>
<comment type="similarity">
    <text evidence="2">Belongs to the ORC3 family.</text>
</comment>
<dbReference type="InterPro" id="IPR020795">
    <property type="entry name" value="ORC3"/>
</dbReference>
<evidence type="ECO:0000256" key="9">
    <source>
        <dbReference type="ARBA" id="ARBA00045241"/>
    </source>
</evidence>
<dbReference type="GO" id="GO:0031261">
    <property type="term" value="C:DNA replication preinitiation complex"/>
    <property type="evidence" value="ECO:0007669"/>
    <property type="project" value="TreeGrafter"/>
</dbReference>
<evidence type="ECO:0000259" key="12">
    <source>
        <dbReference type="Pfam" id="PF19675"/>
    </source>
</evidence>
<dbReference type="GO" id="GO:0003688">
    <property type="term" value="F:DNA replication origin binding"/>
    <property type="evidence" value="ECO:0007669"/>
    <property type="project" value="TreeGrafter"/>
</dbReference>
<dbReference type="CDD" id="cd20704">
    <property type="entry name" value="Orc3"/>
    <property type="match status" value="1"/>
</dbReference>
<comment type="subunit">
    <text evidence="8">Component of ORC, a complex composed of at least 6 subunits: ORC1, ORC2, ORC3, ORC4, ORC5 and ORC6. ORC is regulated in a cell-cycle dependent manner. It is sequentially assembled at the exit from anaphase of mitosis and disassembled as cells enter S phase.</text>
</comment>
<dbReference type="AlphaFoldDB" id="A0A210QFR9"/>
<sequence length="703" mass="80345">METGSSVSKGVFAYKGKKKSVNPEKYFPKSETVNTWKRRLETYQSLWESVDTEIQILQSDLNTKIFDDLLKFTKTCHSRFTLSSQTGDSRTKEIPTAALVTGVNTPDHGVMFATLVTLLQERVSPLVAILQSKDCNNVKNTLSKLLGQILKNPQLFEDDEDSPEVNQKNLPISLATLADWYDDKYTLNHSSPKKRKSEEGDLVDIQILPPVIMVFEDLESFQPRVLQEFITICSNYLSQLPIVFVFGIATSVSAVHRLLPNAVSSTLCMEKFQAPPSTEYLTLLINQILMTKHCPFKLGSRVFKLLLDIFLYHDFSVLNFIKGLQFSMMDHFLSNPMSQLCCPLEELPNQTKRMNSDELELIRQLPSFMRYVESCSLERQAELLTDDAETKIEVLKLVTEIHTYREEFYPILRCLHTLVSKLPKQPLGKQLREVYATVLGWNMEENEDYQISLDLLKFMSKDELIGLLRGCGSCLGNDLPSSLKDIPVSINSLLDRFDTLHEQVEEDEEETTDSPVIQKTDLHSLKKRLQELEKKKKKLSPYEKLRTECVDYFDSLFRKYLVSPKALPLHELLYYDSASTVRSHLTASPRAAVQLALGSSHTYLRNQTESDNSGTISPDIPDVCIVYKLHMECSQLINLYDWLQAFITVKTSNDEENDDQVKNPDQVLQARFIRAVSELQFLGFVKPTKRKTDHVARLTWGGC</sequence>
<accession>A0A210QFR9</accession>
<evidence type="ECO:0000256" key="4">
    <source>
        <dbReference type="ARBA" id="ARBA00022553"/>
    </source>
</evidence>
<dbReference type="InterPro" id="IPR040855">
    <property type="entry name" value="ORC_WH_C"/>
</dbReference>
<proteinExistence type="inferred from homology"/>
<dbReference type="Pfam" id="PF18137">
    <property type="entry name" value="WHD_ORC"/>
    <property type="match status" value="1"/>
</dbReference>
<keyword evidence="4" id="KW-0597">Phosphoprotein</keyword>
<evidence type="ECO:0000256" key="1">
    <source>
        <dbReference type="ARBA" id="ARBA00004123"/>
    </source>
</evidence>
<dbReference type="InterPro" id="IPR045663">
    <property type="entry name" value="ORC3_ins"/>
</dbReference>
<dbReference type="PANTHER" id="PTHR12748:SF0">
    <property type="entry name" value="ORIGIN RECOGNITION COMPLEX SUBUNIT 3"/>
    <property type="match status" value="1"/>
</dbReference>
<dbReference type="Proteomes" id="UP000242188">
    <property type="component" value="Unassembled WGS sequence"/>
</dbReference>
<dbReference type="GO" id="GO:0005656">
    <property type="term" value="C:nuclear pre-replicative complex"/>
    <property type="evidence" value="ECO:0007669"/>
    <property type="project" value="TreeGrafter"/>
</dbReference>
<dbReference type="GO" id="GO:0005664">
    <property type="term" value="C:nuclear origin of replication recognition complex"/>
    <property type="evidence" value="ECO:0007669"/>
    <property type="project" value="InterPro"/>
</dbReference>
<evidence type="ECO:0000256" key="7">
    <source>
        <dbReference type="ARBA" id="ARBA00023242"/>
    </source>
</evidence>
<evidence type="ECO:0000256" key="6">
    <source>
        <dbReference type="ARBA" id="ARBA00023125"/>
    </source>
</evidence>
<dbReference type="PANTHER" id="PTHR12748">
    <property type="entry name" value="ORIGIN RECOGNITION COMPLEX SUBUNIT 3"/>
    <property type="match status" value="1"/>
</dbReference>
<comment type="function">
    <text evidence="9">Component of the origin recognition complex (ORC) that binds origins of replication. DNA-binding is ATP-dependent. The specific DNA sequences that define origins of replication have not been identified yet. ORC is required to assemble the pre-replication complex necessary to initiate DNA replication. Binds histone H3 and H4 trimethylation marks H3K9me3, H3K27me3 and H4K20me3.</text>
</comment>